<dbReference type="CDD" id="cd16345">
    <property type="entry name" value="LMWP_ArsC"/>
    <property type="match status" value="1"/>
</dbReference>
<dbReference type="Pfam" id="PF01451">
    <property type="entry name" value="LMWPc"/>
    <property type="match status" value="1"/>
</dbReference>
<name>A0A806K0G1_9BACT</name>
<keyword evidence="1" id="KW-0059">Arsenical resistance</keyword>
<accession>A0A806K0G1</accession>
<dbReference type="AlphaFoldDB" id="A0A806K0G1"/>
<evidence type="ECO:0000313" key="3">
    <source>
        <dbReference type="EMBL" id="AGS53108.1"/>
    </source>
</evidence>
<dbReference type="PANTHER" id="PTHR43428">
    <property type="entry name" value="ARSENATE REDUCTASE"/>
    <property type="match status" value="1"/>
</dbReference>
<evidence type="ECO:0000259" key="2">
    <source>
        <dbReference type="SMART" id="SM00226"/>
    </source>
</evidence>
<dbReference type="EMBL" id="JQ844221">
    <property type="protein sequence ID" value="AGS53108.1"/>
    <property type="molecule type" value="Genomic_DNA"/>
</dbReference>
<dbReference type="EC" id="1.20.4.1" evidence="3"/>
<dbReference type="SUPFAM" id="SSF52788">
    <property type="entry name" value="Phosphotyrosine protein phosphatases I"/>
    <property type="match status" value="1"/>
</dbReference>
<keyword evidence="3" id="KW-0560">Oxidoreductase</keyword>
<dbReference type="Gene3D" id="3.40.50.2300">
    <property type="match status" value="1"/>
</dbReference>
<protein>
    <submittedName>
        <fullName evidence="3">Arsenate reductase</fullName>
        <ecNumber evidence="3">1.20.4.1</ecNumber>
    </submittedName>
</protein>
<dbReference type="GO" id="GO:0008794">
    <property type="term" value="F:arsenate reductase (glutaredoxin) activity"/>
    <property type="evidence" value="ECO:0007669"/>
    <property type="project" value="UniProtKB-EC"/>
</dbReference>
<evidence type="ECO:0000256" key="1">
    <source>
        <dbReference type="ARBA" id="ARBA00022849"/>
    </source>
</evidence>
<reference evidence="3" key="1">
    <citation type="submission" date="2012-03" db="EMBL/GenBank/DDBJ databases">
        <title>Functional metagenomics reveals considerable lignocellulase gene clusters in the gut microbiome of a wood-feeding higher termite.</title>
        <authorList>
            <person name="Liu N."/>
        </authorList>
    </citation>
    <scope>NUCLEOTIDE SEQUENCE</scope>
</reference>
<dbReference type="InterPro" id="IPR036196">
    <property type="entry name" value="Ptyr_pPase_sf"/>
</dbReference>
<feature type="domain" description="Phosphotyrosine protein phosphatase I" evidence="2">
    <location>
        <begin position="1"/>
        <end position="135"/>
    </location>
</feature>
<dbReference type="PANTHER" id="PTHR43428:SF1">
    <property type="entry name" value="ARSENATE REDUCTASE"/>
    <property type="match status" value="1"/>
</dbReference>
<dbReference type="InterPro" id="IPR023485">
    <property type="entry name" value="Ptyr_pPase"/>
</dbReference>
<dbReference type="GO" id="GO:0046685">
    <property type="term" value="P:response to arsenic-containing substance"/>
    <property type="evidence" value="ECO:0007669"/>
    <property type="project" value="UniProtKB-KW"/>
</dbReference>
<organism evidence="3">
    <name type="scientific">uncultured bacterium contig00036</name>
    <dbReference type="NCBI Taxonomy" id="1181524"/>
    <lineage>
        <taxon>Bacteria</taxon>
        <taxon>environmental samples</taxon>
    </lineage>
</organism>
<proteinExistence type="predicted"/>
<dbReference type="SMART" id="SM00226">
    <property type="entry name" value="LMWPc"/>
    <property type="match status" value="1"/>
</dbReference>
<sequence>MNFLFLCTGNSCRSIISEALFKSMAPVGVTAQSAGSHPAGFVHPRALAVLKKAGLSAEGLSSKSWDKLPEKPDVVITLCADTEDIACPIYFGNVVRSHWGMFDPAKAQGDETAMNAVFTETLDVLRRRISALVDQLEAEPNINAARLQSILNNIAASGHITV</sequence>